<reference evidence="7 8" key="1">
    <citation type="journal article" date="2023" name="Sci. Data">
        <title>Genome assembly of the Korean intertidal mud-creeper Batillaria attramentaria.</title>
        <authorList>
            <person name="Patra A.K."/>
            <person name="Ho P.T."/>
            <person name="Jun S."/>
            <person name="Lee S.J."/>
            <person name="Kim Y."/>
            <person name="Won Y.J."/>
        </authorList>
    </citation>
    <scope>NUCLEOTIDE SEQUENCE [LARGE SCALE GENOMIC DNA]</scope>
    <source>
        <strain evidence="7">Wonlab-2016</strain>
    </source>
</reference>
<evidence type="ECO:0000256" key="2">
    <source>
        <dbReference type="ARBA" id="ARBA00020055"/>
    </source>
</evidence>
<protein>
    <recommendedName>
        <fullName evidence="2">Protein aurora borealis</fullName>
    </recommendedName>
</protein>
<evidence type="ECO:0000256" key="5">
    <source>
        <dbReference type="ARBA" id="ARBA00023306"/>
    </source>
</evidence>
<feature type="region of interest" description="Disordered" evidence="6">
    <location>
        <begin position="424"/>
        <end position="472"/>
    </location>
</feature>
<accession>A0ABD0KHQ0</accession>
<feature type="compositionally biased region" description="Polar residues" evidence="6">
    <location>
        <begin position="662"/>
        <end position="689"/>
    </location>
</feature>
<keyword evidence="4" id="KW-0498">Mitosis</keyword>
<feature type="compositionally biased region" description="Low complexity" evidence="6">
    <location>
        <begin position="212"/>
        <end position="223"/>
    </location>
</feature>
<dbReference type="PANTHER" id="PTHR14728">
    <property type="entry name" value="PROTEIN AURORA BOREALIS"/>
    <property type="match status" value="1"/>
</dbReference>
<dbReference type="InterPro" id="IPR023252">
    <property type="entry name" value="Aurora_borealis_protein"/>
</dbReference>
<feature type="region of interest" description="Disordered" evidence="6">
    <location>
        <begin position="118"/>
        <end position="177"/>
    </location>
</feature>
<dbReference type="Proteomes" id="UP001519460">
    <property type="component" value="Unassembled WGS sequence"/>
</dbReference>
<feature type="region of interest" description="Disordered" evidence="6">
    <location>
        <begin position="543"/>
        <end position="605"/>
    </location>
</feature>
<evidence type="ECO:0000313" key="7">
    <source>
        <dbReference type="EMBL" id="KAK7486689.1"/>
    </source>
</evidence>
<feature type="compositionally biased region" description="Low complexity" evidence="6">
    <location>
        <begin position="143"/>
        <end position="152"/>
    </location>
</feature>
<evidence type="ECO:0000256" key="4">
    <source>
        <dbReference type="ARBA" id="ARBA00022776"/>
    </source>
</evidence>
<comment type="caution">
    <text evidence="7">The sequence shown here is derived from an EMBL/GenBank/DDBJ whole genome shotgun (WGS) entry which is preliminary data.</text>
</comment>
<dbReference type="EMBL" id="JACVVK020000175">
    <property type="protein sequence ID" value="KAK7486689.1"/>
    <property type="molecule type" value="Genomic_DNA"/>
</dbReference>
<gene>
    <name evidence="7" type="ORF">BaRGS_00022090</name>
</gene>
<keyword evidence="3" id="KW-0132">Cell division</keyword>
<feature type="compositionally biased region" description="Polar residues" evidence="6">
    <location>
        <begin position="459"/>
        <end position="472"/>
    </location>
</feature>
<proteinExistence type="inferred from homology"/>
<feature type="region of interest" description="Disordered" evidence="6">
    <location>
        <begin position="627"/>
        <end position="764"/>
    </location>
</feature>
<evidence type="ECO:0000313" key="8">
    <source>
        <dbReference type="Proteomes" id="UP001519460"/>
    </source>
</evidence>
<name>A0ABD0KHQ0_9CAEN</name>
<feature type="region of interest" description="Disordered" evidence="6">
    <location>
        <begin position="212"/>
        <end position="240"/>
    </location>
</feature>
<comment type="similarity">
    <text evidence="1">Belongs to the BORA family.</text>
</comment>
<feature type="compositionally biased region" description="Basic and acidic residues" evidence="6">
    <location>
        <begin position="426"/>
        <end position="435"/>
    </location>
</feature>
<keyword evidence="5" id="KW-0131">Cell cycle</keyword>
<sequence length="1086" mass="116385">MQHDDLSANSCVPQVHDRPENRVWEIEHPLLSHTTPPYGCNRPRRQAVDNMAQRSPRQLYFSADNCDREGGGGGDSAKAQPWSGSNDGGAHLAAAHHLRLGLHGDKLRSDAYLRQALTSPYNHRTKQTTASSSASPHRSHGASGSPPRFSPSRSHHLQAVSDSSAGPPKDSPRDKREAAVIGCSPRLHHSGGGGGATEQHAVFKTPRSASGFLSPVSSASSSSGGSGSRHHPHHNPFEGGHDRLHFPVYSPGMFHGASTPASVENGSFRWDPEHLAELRPVHIDDKDIKRQLSRTSPDYELEERAQQAIDYYFAHHMVAPSPWGQDPPPHVLPVTPAYAKGYMVSTPSETHGSIQKELTRSRKTKDSSCQTTLTLPADFDIQKVLGDYMTHQETDDGNGENMSTSSLRRKLFFNADSSSIFSPVKNGKESPDHMAEALLSPPPFTPNRKTTPEWERGSPVNTPSSIQFSSSPIRGPYYGDGEFLRCSFSDQGALASPELSPIEKPRPIMRRFISMESDDGGEHLDDVDIAFGDGVRQQLQMEIHDGTSPPPCRPSPNVSPIAFSGTDTSHTSRSRTLRAEPSPSTSIKNESLEKSRVSGSSQPPLPFTSFGVGAATANSACVSMDTEPCDNHDPQGQCRSLRDSSMTDVLDGEGGSGLDTLQHPSSLSNQDTGYQTASGSGSLQTTQQDGLHHVSNDAGVASGNFDSSSHSASAETKLHLKSEDGSQPSGDMETGAHFTSLKNSPRSRAAMSKGQLTNCDTSAGPFSINETGLSEKMVAEDSIASPSLDPEKGASHTNLTGQFFSMPFQSELSVESATLETSMQSSFDGGVDSQSLRRWMSKKDRLKLPDTHQETVSDRTYTVNSLLGSGGSNAGASTSFRNNHSEENGGMQSGAATGSHLRARESLCEEDITFLTESENLYKQDAKFLERVAEYLEKDPSSGHHTQLDVVHSGAGTSDRFESSFQSNSANTRKTRIEDSVLERARNYLATVTSVGSSSSSVLGAADGGESGGNVVSASRFSASPRSLASTTPTKIMLGRVAEDLASKLGGSGSPALASDVAKEILRRAEEDLHSLKSRHAADGTH</sequence>
<evidence type="ECO:0000256" key="1">
    <source>
        <dbReference type="ARBA" id="ARBA00010963"/>
    </source>
</evidence>
<dbReference type="GO" id="GO:0051301">
    <property type="term" value="P:cell division"/>
    <property type="evidence" value="ECO:0007669"/>
    <property type="project" value="UniProtKB-KW"/>
</dbReference>
<organism evidence="7 8">
    <name type="scientific">Batillaria attramentaria</name>
    <dbReference type="NCBI Taxonomy" id="370345"/>
    <lineage>
        <taxon>Eukaryota</taxon>
        <taxon>Metazoa</taxon>
        <taxon>Spiralia</taxon>
        <taxon>Lophotrochozoa</taxon>
        <taxon>Mollusca</taxon>
        <taxon>Gastropoda</taxon>
        <taxon>Caenogastropoda</taxon>
        <taxon>Sorbeoconcha</taxon>
        <taxon>Cerithioidea</taxon>
        <taxon>Batillariidae</taxon>
        <taxon>Batillaria</taxon>
    </lineage>
</organism>
<feature type="region of interest" description="Disordered" evidence="6">
    <location>
        <begin position="63"/>
        <end position="90"/>
    </location>
</feature>
<feature type="region of interest" description="Disordered" evidence="6">
    <location>
        <begin position="867"/>
        <end position="901"/>
    </location>
</feature>
<dbReference type="AlphaFoldDB" id="A0ABD0KHQ0"/>
<feature type="compositionally biased region" description="Polar residues" evidence="6">
    <location>
        <begin position="118"/>
        <end position="136"/>
    </location>
</feature>
<dbReference type="Pfam" id="PF15280">
    <property type="entry name" value="BORA_N"/>
    <property type="match status" value="1"/>
</dbReference>
<feature type="compositionally biased region" description="Polar residues" evidence="6">
    <location>
        <begin position="704"/>
        <end position="714"/>
    </location>
</feature>
<evidence type="ECO:0000256" key="6">
    <source>
        <dbReference type="SAM" id="MobiDB-lite"/>
    </source>
</evidence>
<dbReference type="PANTHER" id="PTHR14728:SF2">
    <property type="entry name" value="PROTEIN AURORA BOREALIS"/>
    <property type="match status" value="1"/>
</dbReference>
<dbReference type="PRINTS" id="PR02038">
    <property type="entry name" value="AURORABORA"/>
</dbReference>
<keyword evidence="8" id="KW-1185">Reference proteome</keyword>
<evidence type="ECO:0000256" key="3">
    <source>
        <dbReference type="ARBA" id="ARBA00022618"/>
    </source>
</evidence>